<dbReference type="InterPro" id="IPR041588">
    <property type="entry name" value="Integrase_H2C2"/>
</dbReference>
<dbReference type="GO" id="GO:0003676">
    <property type="term" value="F:nucleic acid binding"/>
    <property type="evidence" value="ECO:0007669"/>
    <property type="project" value="InterPro"/>
</dbReference>
<evidence type="ECO:0000313" key="2">
    <source>
        <dbReference type="EMBL" id="CAK7923898.1"/>
    </source>
</evidence>
<dbReference type="Pfam" id="PF17921">
    <property type="entry name" value="Integrase_H2C2"/>
    <property type="match status" value="1"/>
</dbReference>
<evidence type="ECO:0000259" key="1">
    <source>
        <dbReference type="Pfam" id="PF17921"/>
    </source>
</evidence>
<comment type="caution">
    <text evidence="2">The sequence shown here is derived from an EMBL/GenBank/DDBJ whole genome shotgun (WGS) entry which is preliminary data.</text>
</comment>
<dbReference type="EMBL" id="CAKLBY020000071">
    <property type="protein sequence ID" value="CAK7923898.1"/>
    <property type="molecule type" value="Genomic_DNA"/>
</dbReference>
<dbReference type="PANTHER" id="PTHR37984:SF5">
    <property type="entry name" value="PROTEIN NYNRIN-LIKE"/>
    <property type="match status" value="1"/>
</dbReference>
<evidence type="ECO:0000313" key="3">
    <source>
        <dbReference type="Proteomes" id="UP001162060"/>
    </source>
</evidence>
<dbReference type="Gene3D" id="3.30.420.10">
    <property type="entry name" value="Ribonuclease H-like superfamily/Ribonuclease H"/>
    <property type="match status" value="1"/>
</dbReference>
<dbReference type="AlphaFoldDB" id="A0AAV1TRC4"/>
<dbReference type="InterPro" id="IPR036397">
    <property type="entry name" value="RNaseH_sf"/>
</dbReference>
<protein>
    <recommendedName>
        <fullName evidence="1">Integrase zinc-binding domain-containing protein</fullName>
    </recommendedName>
</protein>
<dbReference type="InterPro" id="IPR012337">
    <property type="entry name" value="RNaseH-like_sf"/>
</dbReference>
<dbReference type="Proteomes" id="UP001162060">
    <property type="component" value="Unassembled WGS sequence"/>
</dbReference>
<reference evidence="2" key="1">
    <citation type="submission" date="2024-01" db="EMBL/GenBank/DDBJ databases">
        <authorList>
            <person name="Webb A."/>
        </authorList>
    </citation>
    <scope>NUCLEOTIDE SEQUENCE</scope>
    <source>
        <strain evidence="2">Pm1</strain>
    </source>
</reference>
<proteinExistence type="predicted"/>
<dbReference type="SUPFAM" id="SSF53098">
    <property type="entry name" value="Ribonuclease H-like"/>
    <property type="match status" value="1"/>
</dbReference>
<organism evidence="2 3">
    <name type="scientific">Peronospora matthiolae</name>
    <dbReference type="NCBI Taxonomy" id="2874970"/>
    <lineage>
        <taxon>Eukaryota</taxon>
        <taxon>Sar</taxon>
        <taxon>Stramenopiles</taxon>
        <taxon>Oomycota</taxon>
        <taxon>Peronosporomycetes</taxon>
        <taxon>Peronosporales</taxon>
        <taxon>Peronosporaceae</taxon>
        <taxon>Peronospora</taxon>
    </lineage>
</organism>
<accession>A0AAV1TRC4</accession>
<feature type="domain" description="Integrase zinc-binding" evidence="1">
    <location>
        <begin position="2"/>
        <end position="30"/>
    </location>
</feature>
<name>A0AAV1TRC4_9STRA</name>
<gene>
    <name evidence="2" type="ORF">PM001_LOCUS9048</name>
</gene>
<dbReference type="InterPro" id="IPR050951">
    <property type="entry name" value="Retrovirus_Pol_polyprotein"/>
</dbReference>
<dbReference type="PANTHER" id="PTHR37984">
    <property type="entry name" value="PROTEIN CBG26694"/>
    <property type="match status" value="1"/>
</dbReference>
<sequence length="141" mass="16253">MASRDFYWPRQYEFVRKYIRSCKVCQRVKPGPSFRAPFQPLPIPAECWQSVSMDFVFGKLKDAYKNTAITVFVNRFSKMVHLVAVPESIKAQGCARVFNDTIFRLHGYPVNSCLIGTFSLHSGVLAVRVPFTWNTFDDVDF</sequence>